<sequence length="187" mass="21415">MGHVFNFKDAIAYEQWLKKPETKVALELETQLMHTLLQPMRGESVLDIGCGTGACLRAFLEMELLVTGLDPSTYMLDIASRNVGNRADLYRGFAEDLPFDDNSFNYACLFTALEFVDNPQKALEEACRVAKDRIFIGVLNRYAIKGIQRRVKGMFTASIYNHAQFFSVWELKQRIRKIVGHTPISWR</sequence>
<dbReference type="InterPro" id="IPR013216">
    <property type="entry name" value="Methyltransf_11"/>
</dbReference>
<dbReference type="SUPFAM" id="SSF53335">
    <property type="entry name" value="S-adenosyl-L-methionine-dependent methyltransferases"/>
    <property type="match status" value="1"/>
</dbReference>
<proteinExistence type="predicted"/>
<dbReference type="InterPro" id="IPR029063">
    <property type="entry name" value="SAM-dependent_MTases_sf"/>
</dbReference>
<dbReference type="AlphaFoldDB" id="X0YJE7"/>
<evidence type="ECO:0000259" key="1">
    <source>
        <dbReference type="Pfam" id="PF08241"/>
    </source>
</evidence>
<dbReference type="EMBL" id="BARS01051631">
    <property type="protein sequence ID" value="GAG47247.1"/>
    <property type="molecule type" value="Genomic_DNA"/>
</dbReference>
<name>X0YJE7_9ZZZZ</name>
<evidence type="ECO:0000313" key="2">
    <source>
        <dbReference type="EMBL" id="GAG47247.1"/>
    </source>
</evidence>
<organism evidence="2">
    <name type="scientific">marine sediment metagenome</name>
    <dbReference type="NCBI Taxonomy" id="412755"/>
    <lineage>
        <taxon>unclassified sequences</taxon>
        <taxon>metagenomes</taxon>
        <taxon>ecological metagenomes</taxon>
    </lineage>
</organism>
<accession>X0YJE7</accession>
<dbReference type="PANTHER" id="PTHR42912">
    <property type="entry name" value="METHYLTRANSFERASE"/>
    <property type="match status" value="1"/>
</dbReference>
<dbReference type="PANTHER" id="PTHR42912:SF80">
    <property type="entry name" value="METHYLTRANSFERASE DOMAIN-CONTAINING PROTEIN"/>
    <property type="match status" value="1"/>
</dbReference>
<feature type="domain" description="Methyltransferase type 11" evidence="1">
    <location>
        <begin position="46"/>
        <end position="132"/>
    </location>
</feature>
<dbReference type="InterPro" id="IPR050508">
    <property type="entry name" value="Methyltransf_Superfamily"/>
</dbReference>
<protein>
    <recommendedName>
        <fullName evidence="1">Methyltransferase type 11 domain-containing protein</fullName>
    </recommendedName>
</protein>
<dbReference type="GO" id="GO:0008757">
    <property type="term" value="F:S-adenosylmethionine-dependent methyltransferase activity"/>
    <property type="evidence" value="ECO:0007669"/>
    <property type="project" value="InterPro"/>
</dbReference>
<feature type="non-terminal residue" evidence="2">
    <location>
        <position position="187"/>
    </location>
</feature>
<gene>
    <name evidence="2" type="ORF">S01H1_76867</name>
</gene>
<dbReference type="CDD" id="cd02440">
    <property type="entry name" value="AdoMet_MTases"/>
    <property type="match status" value="1"/>
</dbReference>
<dbReference type="Gene3D" id="3.40.50.150">
    <property type="entry name" value="Vaccinia Virus protein VP39"/>
    <property type="match status" value="1"/>
</dbReference>
<reference evidence="2" key="1">
    <citation type="journal article" date="2014" name="Front. Microbiol.">
        <title>High frequency of phylogenetically diverse reductive dehalogenase-homologous genes in deep subseafloor sedimentary metagenomes.</title>
        <authorList>
            <person name="Kawai M."/>
            <person name="Futagami T."/>
            <person name="Toyoda A."/>
            <person name="Takaki Y."/>
            <person name="Nishi S."/>
            <person name="Hori S."/>
            <person name="Arai W."/>
            <person name="Tsubouchi T."/>
            <person name="Morono Y."/>
            <person name="Uchiyama I."/>
            <person name="Ito T."/>
            <person name="Fujiyama A."/>
            <person name="Inagaki F."/>
            <person name="Takami H."/>
        </authorList>
    </citation>
    <scope>NUCLEOTIDE SEQUENCE</scope>
    <source>
        <strain evidence="2">Expedition CK06-06</strain>
    </source>
</reference>
<comment type="caution">
    <text evidence="2">The sequence shown here is derived from an EMBL/GenBank/DDBJ whole genome shotgun (WGS) entry which is preliminary data.</text>
</comment>
<dbReference type="Pfam" id="PF08241">
    <property type="entry name" value="Methyltransf_11"/>
    <property type="match status" value="1"/>
</dbReference>